<dbReference type="GO" id="GO:0006508">
    <property type="term" value="P:proteolysis"/>
    <property type="evidence" value="ECO:0007669"/>
    <property type="project" value="UniProtKB-KW"/>
</dbReference>
<evidence type="ECO:0000256" key="3">
    <source>
        <dbReference type="ARBA" id="ARBA00007739"/>
    </source>
</evidence>
<evidence type="ECO:0000256" key="10">
    <source>
        <dbReference type="ARBA" id="ARBA00044770"/>
    </source>
</evidence>
<dbReference type="Pfam" id="PF00905">
    <property type="entry name" value="Transpeptidase"/>
    <property type="match status" value="1"/>
</dbReference>
<evidence type="ECO:0000256" key="2">
    <source>
        <dbReference type="ARBA" id="ARBA00007090"/>
    </source>
</evidence>
<dbReference type="EC" id="2.4.99.28" evidence="10"/>
<evidence type="ECO:0000259" key="14">
    <source>
        <dbReference type="Pfam" id="PF06832"/>
    </source>
</evidence>
<comment type="caution">
    <text evidence="15">The sequence shown here is derived from an EMBL/GenBank/DDBJ whole genome shotgun (WGS) entry which is preliminary data.</text>
</comment>
<reference evidence="15 16" key="1">
    <citation type="submission" date="2019-01" db="EMBL/GenBank/DDBJ databases">
        <title>Ancylomarina salipaludis sp. nov., isolated from a salt marsh.</title>
        <authorList>
            <person name="Yoon J.-H."/>
        </authorList>
    </citation>
    <scope>NUCLEOTIDE SEQUENCE [LARGE SCALE GENOMIC DNA]</scope>
    <source>
        <strain evidence="15 16">SHSM-M15</strain>
    </source>
</reference>
<dbReference type="AlphaFoldDB" id="A0A4Q1JQ93"/>
<dbReference type="GO" id="GO:0008658">
    <property type="term" value="F:penicillin binding"/>
    <property type="evidence" value="ECO:0007669"/>
    <property type="project" value="InterPro"/>
</dbReference>
<evidence type="ECO:0000256" key="1">
    <source>
        <dbReference type="ARBA" id="ARBA00004752"/>
    </source>
</evidence>
<dbReference type="Pfam" id="PF06832">
    <property type="entry name" value="BiPBP_C"/>
    <property type="match status" value="1"/>
</dbReference>
<comment type="similarity">
    <text evidence="2">In the C-terminal section; belongs to the transpeptidase family.</text>
</comment>
<feature type="domain" description="Penicillin-binding C-terminal" evidence="14">
    <location>
        <begin position="693"/>
        <end position="772"/>
    </location>
</feature>
<dbReference type="EMBL" id="SAXA01000001">
    <property type="protein sequence ID" value="RXQ97604.1"/>
    <property type="molecule type" value="Genomic_DNA"/>
</dbReference>
<comment type="pathway">
    <text evidence="1">Cell wall biogenesis; peptidoglycan biosynthesis.</text>
</comment>
<dbReference type="InterPro" id="IPR001264">
    <property type="entry name" value="Glyco_trans_51"/>
</dbReference>
<evidence type="ECO:0000256" key="7">
    <source>
        <dbReference type="ARBA" id="ARBA00022679"/>
    </source>
</evidence>
<dbReference type="PANTHER" id="PTHR32282">
    <property type="entry name" value="BINDING PROTEIN TRANSPEPTIDASE, PUTATIVE-RELATED"/>
    <property type="match status" value="1"/>
</dbReference>
<evidence type="ECO:0000313" key="16">
    <source>
        <dbReference type="Proteomes" id="UP000289703"/>
    </source>
</evidence>
<dbReference type="Proteomes" id="UP000289703">
    <property type="component" value="Unassembled WGS sequence"/>
</dbReference>
<evidence type="ECO:0000259" key="13">
    <source>
        <dbReference type="Pfam" id="PF00912"/>
    </source>
</evidence>
<evidence type="ECO:0000256" key="9">
    <source>
        <dbReference type="ARBA" id="ARBA00023268"/>
    </source>
</evidence>
<dbReference type="InterPro" id="IPR050396">
    <property type="entry name" value="Glycosyltr_51/Transpeptidase"/>
</dbReference>
<dbReference type="OrthoDB" id="9766909at2"/>
<accession>A0A4Q1JQ93</accession>
<dbReference type="Gene3D" id="3.40.710.10">
    <property type="entry name" value="DD-peptidase/beta-lactamase superfamily"/>
    <property type="match status" value="1"/>
</dbReference>
<evidence type="ECO:0000313" key="15">
    <source>
        <dbReference type="EMBL" id="RXQ97604.1"/>
    </source>
</evidence>
<feature type="domain" description="Glycosyl transferase family 51" evidence="13">
    <location>
        <begin position="48"/>
        <end position="216"/>
    </location>
</feature>
<dbReference type="Gene3D" id="1.10.3810.10">
    <property type="entry name" value="Biosynthetic peptidoglycan transglycosylase-like"/>
    <property type="match status" value="1"/>
</dbReference>
<evidence type="ECO:0000256" key="5">
    <source>
        <dbReference type="ARBA" id="ARBA00022670"/>
    </source>
</evidence>
<dbReference type="SUPFAM" id="SSF53955">
    <property type="entry name" value="Lysozyme-like"/>
    <property type="match status" value="1"/>
</dbReference>
<sequence>MRKSFKIVLLLLCFATIAFLFIPVPQATQSQSSVLYSREGRLLGAKIADDQQWRFPELDSVPVKFESAILNFEDEYFYFHPGINPISLCKALVRNIKAGRIVSGGSTLSMQWVRICRQNPSRTISEKLLEMILTLRVELSTSKKEILKKYASHAPFGGNVVGLEAASWRYYGRSPYQLSWAESACLAVLPNAPSLIRPGKNIARLKVKRDQLLAKMYRNGVIDSLQYELALLEKLPNKPYDLPRKATHLLEYLVGAKSGQKYYSCIDYQLQERVSRLAERHHRHLVMNEIHNLSAIVLKIETGEVLSYFGNVESENNAEHGCDVDIIHAARSSGSILKPFLYALMLDQGEILPEALIADIPTQIQGYAPKNYNRKYDGAVPASKALARSLNVPAVHMLKQFGVGRFLDYLQKMNFTDLSYSADHYGLSLILGGAETSLWDLAGAYSSLGRTLKHYNTYSSHYRKQDFHPPVLEMKNVEDISPSDFIEGKIKLGAGSIYYTLDALLKVNRPENESGWESFSSSSKVAWKTGTSFGYRDAWAVGLTGDYLVAVWAGNADGEGRPGLTGVTAAAPLMFDIFDLLPQSDWYEKPLEDLESISVCRESGCRASAICPYVDTLDVPQSGLKTAVCSYHKLVHLDKDGRYQVSSDCIMPHDMTHKAWFVLPPVWEWYYKLKHPLYKSLPPYMEGCSPQGEIPMMQFVFPMASSVIYLPMGLDGKIQSVVFEIAHRQYGTKIYWHLDEEYLGETVDIHQMEILTDSGEHIVTAVDENGNRIIRKVLFVNKYQD</sequence>
<dbReference type="Pfam" id="PF00912">
    <property type="entry name" value="Transgly"/>
    <property type="match status" value="1"/>
</dbReference>
<comment type="similarity">
    <text evidence="3">In the N-terminal section; belongs to the glycosyltransferase 51 family.</text>
</comment>
<evidence type="ECO:0000256" key="4">
    <source>
        <dbReference type="ARBA" id="ARBA00022645"/>
    </source>
</evidence>
<keyword evidence="16" id="KW-1185">Reference proteome</keyword>
<dbReference type="InterPro" id="IPR036950">
    <property type="entry name" value="PBP_transglycosylase"/>
</dbReference>
<keyword evidence="4" id="KW-0121">Carboxypeptidase</keyword>
<gene>
    <name evidence="15" type="primary">pbpC</name>
    <name evidence="15" type="ORF">EO244_01605</name>
</gene>
<evidence type="ECO:0000256" key="11">
    <source>
        <dbReference type="ARBA" id="ARBA00049902"/>
    </source>
</evidence>
<dbReference type="GO" id="GO:0009252">
    <property type="term" value="P:peptidoglycan biosynthetic process"/>
    <property type="evidence" value="ECO:0007669"/>
    <property type="project" value="InterPro"/>
</dbReference>
<dbReference type="InterPro" id="IPR011815">
    <property type="entry name" value="PBP_1c"/>
</dbReference>
<dbReference type="InterPro" id="IPR023346">
    <property type="entry name" value="Lysozyme-like_dom_sf"/>
</dbReference>
<comment type="catalytic activity">
    <reaction evidence="11">
        <text>[GlcNAc-(1-&gt;4)-Mur2Ac(oyl-L-Ala-gamma-D-Glu-L-Lys-D-Ala-D-Ala)](n)-di-trans,octa-cis-undecaprenyl diphosphate + beta-D-GlcNAc-(1-&gt;4)-Mur2Ac(oyl-L-Ala-gamma-D-Glu-L-Lys-D-Ala-D-Ala)-di-trans,octa-cis-undecaprenyl diphosphate = [GlcNAc-(1-&gt;4)-Mur2Ac(oyl-L-Ala-gamma-D-Glu-L-Lys-D-Ala-D-Ala)](n+1)-di-trans,octa-cis-undecaprenyl diphosphate + di-trans,octa-cis-undecaprenyl diphosphate + H(+)</text>
        <dbReference type="Rhea" id="RHEA:23708"/>
        <dbReference type="Rhea" id="RHEA-COMP:9602"/>
        <dbReference type="Rhea" id="RHEA-COMP:9603"/>
        <dbReference type="ChEBI" id="CHEBI:15378"/>
        <dbReference type="ChEBI" id="CHEBI:58405"/>
        <dbReference type="ChEBI" id="CHEBI:60033"/>
        <dbReference type="ChEBI" id="CHEBI:78435"/>
        <dbReference type="EC" id="2.4.99.28"/>
    </reaction>
</comment>
<dbReference type="GO" id="GO:0004180">
    <property type="term" value="F:carboxypeptidase activity"/>
    <property type="evidence" value="ECO:0007669"/>
    <property type="project" value="UniProtKB-KW"/>
</dbReference>
<feature type="domain" description="Penicillin-binding protein transpeptidase" evidence="12">
    <location>
        <begin position="294"/>
        <end position="449"/>
    </location>
</feature>
<evidence type="ECO:0000256" key="8">
    <source>
        <dbReference type="ARBA" id="ARBA00022801"/>
    </source>
</evidence>
<dbReference type="PANTHER" id="PTHR32282:SF15">
    <property type="entry name" value="PENICILLIN-BINDING PROTEIN 1C"/>
    <property type="match status" value="1"/>
</dbReference>
<protein>
    <recommendedName>
        <fullName evidence="10">peptidoglycan glycosyltransferase</fullName>
        <ecNumber evidence="10">2.4.99.28</ecNumber>
    </recommendedName>
</protein>
<dbReference type="GO" id="GO:0008955">
    <property type="term" value="F:peptidoglycan glycosyltransferase activity"/>
    <property type="evidence" value="ECO:0007669"/>
    <property type="project" value="UniProtKB-EC"/>
</dbReference>
<dbReference type="InterPro" id="IPR012338">
    <property type="entry name" value="Beta-lactam/transpept-like"/>
</dbReference>
<dbReference type="NCBIfam" id="TIGR02073">
    <property type="entry name" value="PBP_1c"/>
    <property type="match status" value="1"/>
</dbReference>
<keyword evidence="6" id="KW-0328">Glycosyltransferase</keyword>
<organism evidence="15 16">
    <name type="scientific">Ancylomarina salipaludis</name>
    <dbReference type="NCBI Taxonomy" id="2501299"/>
    <lineage>
        <taxon>Bacteria</taxon>
        <taxon>Pseudomonadati</taxon>
        <taxon>Bacteroidota</taxon>
        <taxon>Bacteroidia</taxon>
        <taxon>Marinilabiliales</taxon>
        <taxon>Marinifilaceae</taxon>
        <taxon>Ancylomarina</taxon>
    </lineage>
</organism>
<evidence type="ECO:0000259" key="12">
    <source>
        <dbReference type="Pfam" id="PF00905"/>
    </source>
</evidence>
<keyword evidence="7" id="KW-0808">Transferase</keyword>
<keyword evidence="5" id="KW-0645">Protease</keyword>
<name>A0A4Q1JQ93_9BACT</name>
<evidence type="ECO:0000256" key="6">
    <source>
        <dbReference type="ARBA" id="ARBA00022676"/>
    </source>
</evidence>
<dbReference type="InterPro" id="IPR009647">
    <property type="entry name" value="PBP_C"/>
</dbReference>
<proteinExistence type="inferred from homology"/>
<dbReference type="GO" id="GO:0030288">
    <property type="term" value="C:outer membrane-bounded periplasmic space"/>
    <property type="evidence" value="ECO:0007669"/>
    <property type="project" value="TreeGrafter"/>
</dbReference>
<keyword evidence="9" id="KW-0511">Multifunctional enzyme</keyword>
<dbReference type="SUPFAM" id="SSF56601">
    <property type="entry name" value="beta-lactamase/transpeptidase-like"/>
    <property type="match status" value="1"/>
</dbReference>
<dbReference type="RefSeq" id="WP_129252262.1">
    <property type="nucleotide sequence ID" value="NZ_SAXA01000001.1"/>
</dbReference>
<keyword evidence="8" id="KW-0378">Hydrolase</keyword>
<dbReference type="InterPro" id="IPR001460">
    <property type="entry name" value="PCN-bd_Tpept"/>
</dbReference>